<dbReference type="AlphaFoldDB" id="A0A328XNR6"/>
<feature type="transmembrane region" description="Helical" evidence="6">
    <location>
        <begin position="51"/>
        <end position="68"/>
    </location>
</feature>
<dbReference type="OrthoDB" id="196472at2"/>
<dbReference type="GO" id="GO:0005886">
    <property type="term" value="C:plasma membrane"/>
    <property type="evidence" value="ECO:0007669"/>
    <property type="project" value="UniProtKB-SubCell"/>
</dbReference>
<dbReference type="GO" id="GO:0022904">
    <property type="term" value="P:respiratory electron transport chain"/>
    <property type="evidence" value="ECO:0007669"/>
    <property type="project" value="InterPro"/>
</dbReference>
<feature type="transmembrane region" description="Helical" evidence="6">
    <location>
        <begin position="147"/>
        <end position="167"/>
    </location>
</feature>
<sequence length="198" mass="22086">MNRRKEDMAAPTRGHVKVWDPVVRLFHWIVVMGVTLNYFVLETGEPTHRYLGYTVFGALVVRLVWGFVGSHYARFSQFVASPTTVAGHLARTLRLRSPRYLGHNPAGGAMMVVLMIMLAALCITGWMQTLDAFWGVMWVQDAHELCANLIVALACIHVISAILESVVHRENLILAMITGRKRTSKTSGQVNEASAGRR</sequence>
<keyword evidence="2" id="KW-1003">Cell membrane</keyword>
<evidence type="ECO:0000256" key="5">
    <source>
        <dbReference type="ARBA" id="ARBA00023136"/>
    </source>
</evidence>
<evidence type="ECO:0000259" key="7">
    <source>
        <dbReference type="Pfam" id="PF01292"/>
    </source>
</evidence>
<proteinExistence type="predicted"/>
<accession>A0A328XNR6</accession>
<feature type="domain" description="Cytochrome b561 bacterial/Ni-hydrogenase" evidence="7">
    <location>
        <begin position="18"/>
        <end position="179"/>
    </location>
</feature>
<dbReference type="Proteomes" id="UP000249700">
    <property type="component" value="Unassembled WGS sequence"/>
</dbReference>
<dbReference type="InterPro" id="IPR051542">
    <property type="entry name" value="Hydrogenase_cytochrome"/>
</dbReference>
<evidence type="ECO:0000256" key="1">
    <source>
        <dbReference type="ARBA" id="ARBA00004651"/>
    </source>
</evidence>
<comment type="caution">
    <text evidence="8">The sequence shown here is derived from an EMBL/GenBank/DDBJ whole genome shotgun (WGS) entry which is preliminary data.</text>
</comment>
<evidence type="ECO:0000313" key="8">
    <source>
        <dbReference type="EMBL" id="RAR61436.1"/>
    </source>
</evidence>
<dbReference type="RefSeq" id="WP_112054786.1">
    <property type="nucleotide sequence ID" value="NZ_QLSX01000005.1"/>
</dbReference>
<dbReference type="GO" id="GO:0009055">
    <property type="term" value="F:electron transfer activity"/>
    <property type="evidence" value="ECO:0007669"/>
    <property type="project" value="InterPro"/>
</dbReference>
<dbReference type="PANTHER" id="PTHR30485:SF2">
    <property type="entry name" value="BLL0597 PROTEIN"/>
    <property type="match status" value="1"/>
</dbReference>
<evidence type="ECO:0000256" key="6">
    <source>
        <dbReference type="SAM" id="Phobius"/>
    </source>
</evidence>
<dbReference type="EMBL" id="QLSX01000005">
    <property type="protein sequence ID" value="RAR61436.1"/>
    <property type="molecule type" value="Genomic_DNA"/>
</dbReference>
<dbReference type="InterPro" id="IPR016174">
    <property type="entry name" value="Di-haem_cyt_TM"/>
</dbReference>
<comment type="subcellular location">
    <subcellularLocation>
        <location evidence="1">Cell membrane</location>
        <topology evidence="1">Multi-pass membrane protein</topology>
    </subcellularLocation>
</comment>
<protein>
    <submittedName>
        <fullName evidence="8">Cytochrome b</fullName>
    </submittedName>
</protein>
<feature type="transmembrane region" description="Helical" evidence="6">
    <location>
        <begin position="106"/>
        <end position="127"/>
    </location>
</feature>
<dbReference type="GO" id="GO:0020037">
    <property type="term" value="F:heme binding"/>
    <property type="evidence" value="ECO:0007669"/>
    <property type="project" value="TreeGrafter"/>
</dbReference>
<evidence type="ECO:0000256" key="3">
    <source>
        <dbReference type="ARBA" id="ARBA00022692"/>
    </source>
</evidence>
<dbReference type="InterPro" id="IPR011577">
    <property type="entry name" value="Cyt_b561_bac/Ni-Hgenase"/>
</dbReference>
<keyword evidence="3 6" id="KW-0812">Transmembrane</keyword>
<keyword evidence="5 6" id="KW-0472">Membrane</keyword>
<organism evidence="8 9">
    <name type="scientific">Onishia taeanensis</name>
    <dbReference type="NCBI Taxonomy" id="284577"/>
    <lineage>
        <taxon>Bacteria</taxon>
        <taxon>Pseudomonadati</taxon>
        <taxon>Pseudomonadota</taxon>
        <taxon>Gammaproteobacteria</taxon>
        <taxon>Oceanospirillales</taxon>
        <taxon>Halomonadaceae</taxon>
        <taxon>Onishia</taxon>
    </lineage>
</organism>
<reference evidence="8 9" key="1">
    <citation type="submission" date="2018-06" db="EMBL/GenBank/DDBJ databases">
        <title>Comparative analysis of microorganisms from saline springs in Andes Mountain Range, Colombia.</title>
        <authorList>
            <person name="Rubin E."/>
        </authorList>
    </citation>
    <scope>NUCLEOTIDE SEQUENCE [LARGE SCALE GENOMIC DNA]</scope>
    <source>
        <strain evidence="8 9">USBA-857</strain>
    </source>
</reference>
<evidence type="ECO:0000256" key="4">
    <source>
        <dbReference type="ARBA" id="ARBA00022989"/>
    </source>
</evidence>
<dbReference type="Pfam" id="PF01292">
    <property type="entry name" value="Ni_hydr_CYTB"/>
    <property type="match status" value="1"/>
</dbReference>
<gene>
    <name evidence="8" type="ORF">BCL93_10533</name>
</gene>
<dbReference type="Gene3D" id="1.20.950.20">
    <property type="entry name" value="Transmembrane di-heme cytochromes, Chain C"/>
    <property type="match status" value="1"/>
</dbReference>
<dbReference type="SUPFAM" id="SSF81342">
    <property type="entry name" value="Transmembrane di-heme cytochromes"/>
    <property type="match status" value="1"/>
</dbReference>
<keyword evidence="4 6" id="KW-1133">Transmembrane helix</keyword>
<evidence type="ECO:0000256" key="2">
    <source>
        <dbReference type="ARBA" id="ARBA00022475"/>
    </source>
</evidence>
<dbReference type="PANTHER" id="PTHR30485">
    <property type="entry name" value="NI/FE-HYDROGENASE 1 B-TYPE CYTOCHROME SUBUNIT"/>
    <property type="match status" value="1"/>
</dbReference>
<evidence type="ECO:0000313" key="9">
    <source>
        <dbReference type="Proteomes" id="UP000249700"/>
    </source>
</evidence>
<feature type="transmembrane region" description="Helical" evidence="6">
    <location>
        <begin position="21"/>
        <end position="39"/>
    </location>
</feature>
<name>A0A328XNR6_9GAMM</name>